<evidence type="ECO:0000313" key="4">
    <source>
        <dbReference type="EMBL" id="XBO36988.1"/>
    </source>
</evidence>
<keyword evidence="1" id="KW-0808">Transferase</keyword>
<dbReference type="InterPro" id="IPR000182">
    <property type="entry name" value="GNAT_dom"/>
</dbReference>
<evidence type="ECO:0000259" key="3">
    <source>
        <dbReference type="PROSITE" id="PS51186"/>
    </source>
</evidence>
<dbReference type="AlphaFoldDB" id="A0AAU7J9E6"/>
<dbReference type="Pfam" id="PF00583">
    <property type="entry name" value="Acetyltransf_1"/>
    <property type="match status" value="1"/>
</dbReference>
<feature type="domain" description="N-acetyltransferase" evidence="3">
    <location>
        <begin position="7"/>
        <end position="164"/>
    </location>
</feature>
<keyword evidence="2" id="KW-0012">Acyltransferase</keyword>
<organism evidence="4">
    <name type="scientific">Alsobacter sp. KACC 23698</name>
    <dbReference type="NCBI Taxonomy" id="3149229"/>
    <lineage>
        <taxon>Bacteria</taxon>
        <taxon>Pseudomonadati</taxon>
        <taxon>Pseudomonadota</taxon>
        <taxon>Alphaproteobacteria</taxon>
        <taxon>Hyphomicrobiales</taxon>
        <taxon>Alsobacteraceae</taxon>
        <taxon>Alsobacter</taxon>
    </lineage>
</organism>
<dbReference type="InterPro" id="IPR016181">
    <property type="entry name" value="Acyl_CoA_acyltransferase"/>
</dbReference>
<evidence type="ECO:0000256" key="1">
    <source>
        <dbReference type="ARBA" id="ARBA00022679"/>
    </source>
</evidence>
<evidence type="ECO:0000256" key="2">
    <source>
        <dbReference type="ARBA" id="ARBA00023315"/>
    </source>
</evidence>
<reference evidence="4" key="1">
    <citation type="submission" date="2024-05" db="EMBL/GenBank/DDBJ databases">
        <authorList>
            <person name="Kim S."/>
            <person name="Heo J."/>
            <person name="Choi H."/>
            <person name="Choi Y."/>
            <person name="Kwon S.-W."/>
            <person name="Kim Y."/>
        </authorList>
    </citation>
    <scope>NUCLEOTIDE SEQUENCE</scope>
    <source>
        <strain evidence="4">KACC 23698</strain>
    </source>
</reference>
<gene>
    <name evidence="4" type="ORF">ABEG18_14715</name>
</gene>
<dbReference type="PANTHER" id="PTHR43877">
    <property type="entry name" value="AMINOALKYLPHOSPHONATE N-ACETYLTRANSFERASE-RELATED-RELATED"/>
    <property type="match status" value="1"/>
</dbReference>
<name>A0AAU7J9E6_9HYPH</name>
<dbReference type="InterPro" id="IPR050832">
    <property type="entry name" value="Bact_Acetyltransf"/>
</dbReference>
<dbReference type="EMBL" id="CP157484">
    <property type="protein sequence ID" value="XBO36988.1"/>
    <property type="molecule type" value="Genomic_DNA"/>
</dbReference>
<protein>
    <submittedName>
        <fullName evidence="4">GNAT family N-acetyltransferase</fullName>
    </submittedName>
</protein>
<proteinExistence type="predicted"/>
<dbReference type="RefSeq" id="WP_406853810.1">
    <property type="nucleotide sequence ID" value="NZ_CP157484.1"/>
</dbReference>
<dbReference type="Gene3D" id="3.40.630.30">
    <property type="match status" value="1"/>
</dbReference>
<dbReference type="PROSITE" id="PS51186">
    <property type="entry name" value="GNAT"/>
    <property type="match status" value="1"/>
</dbReference>
<accession>A0AAU7J9E6</accession>
<dbReference type="GO" id="GO:0016747">
    <property type="term" value="F:acyltransferase activity, transferring groups other than amino-acyl groups"/>
    <property type="evidence" value="ECO:0007669"/>
    <property type="project" value="InterPro"/>
</dbReference>
<dbReference type="PANTHER" id="PTHR43877:SF1">
    <property type="entry name" value="ACETYLTRANSFERASE"/>
    <property type="match status" value="1"/>
</dbReference>
<sequence length="164" mass="17325">MSAAAGAVIREARLADLPAIVGLHAADQGFGQGDAWSPEAEADYRRAFQSLADHPDHVLYVAEDAGEVVGSLLLSFMPGLTGRGALHAVLRSVQVRGDQRSRGVGARMVAAAEAEAARRGARVCELMSNAGRTDAHRFYERLGYAKSHAGFKKRLPAAATFVPG</sequence>
<dbReference type="SUPFAM" id="SSF55729">
    <property type="entry name" value="Acyl-CoA N-acyltransferases (Nat)"/>
    <property type="match status" value="1"/>
</dbReference>